<evidence type="ECO:0000313" key="2">
    <source>
        <dbReference type="EMBL" id="KAJ7773725.1"/>
    </source>
</evidence>
<evidence type="ECO:0000313" key="3">
    <source>
        <dbReference type="Proteomes" id="UP001215280"/>
    </source>
</evidence>
<dbReference type="EMBL" id="JARJLG010000017">
    <property type="protein sequence ID" value="KAJ7773725.1"/>
    <property type="molecule type" value="Genomic_DNA"/>
</dbReference>
<gene>
    <name evidence="2" type="ORF">DFH07DRAFT_767668</name>
</gene>
<evidence type="ECO:0000256" key="1">
    <source>
        <dbReference type="SAM" id="MobiDB-lite"/>
    </source>
</evidence>
<dbReference type="Proteomes" id="UP001215280">
    <property type="component" value="Unassembled WGS sequence"/>
</dbReference>
<protein>
    <submittedName>
        <fullName evidence="2">Uncharacterized protein</fullName>
    </submittedName>
</protein>
<reference evidence="2" key="1">
    <citation type="submission" date="2023-03" db="EMBL/GenBank/DDBJ databases">
        <title>Massive genome expansion in bonnet fungi (Mycena s.s.) driven by repeated elements and novel gene families across ecological guilds.</title>
        <authorList>
            <consortium name="Lawrence Berkeley National Laboratory"/>
            <person name="Harder C.B."/>
            <person name="Miyauchi S."/>
            <person name="Viragh M."/>
            <person name="Kuo A."/>
            <person name="Thoen E."/>
            <person name="Andreopoulos B."/>
            <person name="Lu D."/>
            <person name="Skrede I."/>
            <person name="Drula E."/>
            <person name="Henrissat B."/>
            <person name="Morin E."/>
            <person name="Kohler A."/>
            <person name="Barry K."/>
            <person name="LaButti K."/>
            <person name="Morin E."/>
            <person name="Salamov A."/>
            <person name="Lipzen A."/>
            <person name="Mereny Z."/>
            <person name="Hegedus B."/>
            <person name="Baldrian P."/>
            <person name="Stursova M."/>
            <person name="Weitz H."/>
            <person name="Taylor A."/>
            <person name="Grigoriev I.V."/>
            <person name="Nagy L.G."/>
            <person name="Martin F."/>
            <person name="Kauserud H."/>
        </authorList>
    </citation>
    <scope>NUCLEOTIDE SEQUENCE</scope>
    <source>
        <strain evidence="2">CBHHK188m</strain>
    </source>
</reference>
<dbReference type="AlphaFoldDB" id="A0AAD7NTC7"/>
<feature type="region of interest" description="Disordered" evidence="1">
    <location>
        <begin position="1"/>
        <end position="69"/>
    </location>
</feature>
<accession>A0AAD7NTC7</accession>
<name>A0AAD7NTC7_9AGAR</name>
<comment type="caution">
    <text evidence="2">The sequence shown here is derived from an EMBL/GenBank/DDBJ whole genome shotgun (WGS) entry which is preliminary data.</text>
</comment>
<sequence length="108" mass="12003">MARGNLLKDQPPGIIQPPPSSFEAQKPTCKEREGAWGWGGAGQVARGTREWRWSGSRKRKGMGMGQGWREESQPFRPLLYEVVRRPEDRDIPVALFLGDGATVIVTVA</sequence>
<proteinExistence type="predicted"/>
<keyword evidence="3" id="KW-1185">Reference proteome</keyword>
<organism evidence="2 3">
    <name type="scientific">Mycena maculata</name>
    <dbReference type="NCBI Taxonomy" id="230809"/>
    <lineage>
        <taxon>Eukaryota</taxon>
        <taxon>Fungi</taxon>
        <taxon>Dikarya</taxon>
        <taxon>Basidiomycota</taxon>
        <taxon>Agaricomycotina</taxon>
        <taxon>Agaricomycetes</taxon>
        <taxon>Agaricomycetidae</taxon>
        <taxon>Agaricales</taxon>
        <taxon>Marasmiineae</taxon>
        <taxon>Mycenaceae</taxon>
        <taxon>Mycena</taxon>
    </lineage>
</organism>